<reference evidence="1" key="2">
    <citation type="submission" date="2020-09" db="EMBL/GenBank/DDBJ databases">
        <authorList>
            <person name="Sun Q."/>
            <person name="Zhou Y."/>
        </authorList>
    </citation>
    <scope>NUCLEOTIDE SEQUENCE</scope>
    <source>
        <strain evidence="1">CGMCC 1.15425</strain>
    </source>
</reference>
<accession>A0A917GIM7</accession>
<dbReference type="RefSeq" id="WP_068812513.1">
    <property type="nucleotide sequence ID" value="NZ_BMIY01000001.1"/>
</dbReference>
<organism evidence="1 2">
    <name type="scientific">Pseudohongiella nitratireducens</name>
    <dbReference type="NCBI Taxonomy" id="1768907"/>
    <lineage>
        <taxon>Bacteria</taxon>
        <taxon>Pseudomonadati</taxon>
        <taxon>Pseudomonadota</taxon>
        <taxon>Gammaproteobacteria</taxon>
        <taxon>Pseudomonadales</taxon>
        <taxon>Pseudohongiellaceae</taxon>
        <taxon>Pseudohongiella</taxon>
    </lineage>
</organism>
<keyword evidence="2" id="KW-1185">Reference proteome</keyword>
<evidence type="ECO:0000313" key="1">
    <source>
        <dbReference type="EMBL" id="GGG47959.1"/>
    </source>
</evidence>
<name>A0A917GIM7_9GAMM</name>
<dbReference type="Proteomes" id="UP000627715">
    <property type="component" value="Unassembled WGS sequence"/>
</dbReference>
<proteinExistence type="predicted"/>
<dbReference type="EMBL" id="BMIY01000001">
    <property type="protein sequence ID" value="GGG47959.1"/>
    <property type="molecule type" value="Genomic_DNA"/>
</dbReference>
<dbReference type="AlphaFoldDB" id="A0A917GIM7"/>
<sequence>MDYFVNAFQQLRIGLQWTGLKASEDSFYEVNPNQIEELHQVAKPDNLNHNFSISRMTFQARYRWEIAPLSDLFIVYTRGGNIPGNVIDDYTGLLQEAWSEPVVDTFVVKLRYRLGS</sequence>
<dbReference type="OrthoDB" id="9786766at2"/>
<evidence type="ECO:0000313" key="2">
    <source>
        <dbReference type="Proteomes" id="UP000627715"/>
    </source>
</evidence>
<protein>
    <submittedName>
        <fullName evidence="1">Uncharacterized protein</fullName>
    </submittedName>
</protein>
<reference evidence="1" key="1">
    <citation type="journal article" date="2014" name="Int. J. Syst. Evol. Microbiol.">
        <title>Complete genome sequence of Corynebacterium casei LMG S-19264T (=DSM 44701T), isolated from a smear-ripened cheese.</title>
        <authorList>
            <consortium name="US DOE Joint Genome Institute (JGI-PGF)"/>
            <person name="Walter F."/>
            <person name="Albersmeier A."/>
            <person name="Kalinowski J."/>
            <person name="Ruckert C."/>
        </authorList>
    </citation>
    <scope>NUCLEOTIDE SEQUENCE</scope>
    <source>
        <strain evidence="1">CGMCC 1.15425</strain>
    </source>
</reference>
<comment type="caution">
    <text evidence="1">The sequence shown here is derived from an EMBL/GenBank/DDBJ whole genome shotgun (WGS) entry which is preliminary data.</text>
</comment>
<gene>
    <name evidence="1" type="ORF">GCM10011403_01240</name>
</gene>